<reference evidence="1 2" key="1">
    <citation type="submission" date="2024-06" db="EMBL/GenBank/DDBJ databases">
        <title>The Natural Products Discovery Center: Release of the First 8490 Sequenced Strains for Exploring Actinobacteria Biosynthetic Diversity.</title>
        <authorList>
            <person name="Kalkreuter E."/>
            <person name="Kautsar S.A."/>
            <person name="Yang D."/>
            <person name="Bader C.D."/>
            <person name="Teijaro C.N."/>
            <person name="Fluegel L."/>
            <person name="Davis C.M."/>
            <person name="Simpson J.R."/>
            <person name="Lauterbach L."/>
            <person name="Steele A.D."/>
            <person name="Gui C."/>
            <person name="Meng S."/>
            <person name="Li G."/>
            <person name="Viehrig K."/>
            <person name="Ye F."/>
            <person name="Su P."/>
            <person name="Kiefer A.F."/>
            <person name="Nichols A."/>
            <person name="Cepeda A.J."/>
            <person name="Yan W."/>
            <person name="Fan B."/>
            <person name="Jiang Y."/>
            <person name="Adhikari A."/>
            <person name="Zheng C.-J."/>
            <person name="Schuster L."/>
            <person name="Cowan T.M."/>
            <person name="Smanski M.J."/>
            <person name="Chevrette M.G."/>
            <person name="De Carvalho L.P.S."/>
            <person name="Shen B."/>
        </authorList>
    </citation>
    <scope>NUCLEOTIDE SEQUENCE [LARGE SCALE GENOMIC DNA]</scope>
    <source>
        <strain evidence="1 2">NPDC001166</strain>
    </source>
</reference>
<comment type="caution">
    <text evidence="1">The sequence shown here is derived from an EMBL/GenBank/DDBJ whole genome shotgun (WGS) entry which is preliminary data.</text>
</comment>
<protein>
    <submittedName>
        <fullName evidence="1">AAA family ATPase</fullName>
    </submittedName>
</protein>
<accession>A0ABV1TZQ1</accession>
<gene>
    <name evidence="1" type="ORF">ABT272_01860</name>
</gene>
<dbReference type="EMBL" id="JBEPAZ010000001">
    <property type="protein sequence ID" value="MER6426486.1"/>
    <property type="molecule type" value="Genomic_DNA"/>
</dbReference>
<sequence length="211" mass="23031">MTGPTPTDPVGATIPDTPAGGTVVLLNGTSSSGKSSIARALLDVLDGTWFHLPVDAFHAMRCHRPIADEDLQAEIDRTAKGFHRAVAGMAAAGNNLVVDHPLSRRWRLLDLLDLLDPADTVLVGVRCPLPELQRRERERGDRQPGLAALQYDHVHAHGRHDLDVDTHLLSPEECALRIRDFLPHRPRPTAFEQLRAALRTPPEPVGPGGPR</sequence>
<dbReference type="Proteomes" id="UP001470023">
    <property type="component" value="Unassembled WGS sequence"/>
</dbReference>
<dbReference type="SUPFAM" id="SSF52540">
    <property type="entry name" value="P-loop containing nucleoside triphosphate hydrolases"/>
    <property type="match status" value="1"/>
</dbReference>
<dbReference type="RefSeq" id="WP_352062717.1">
    <property type="nucleotide sequence ID" value="NZ_JBEPAZ010000001.1"/>
</dbReference>
<dbReference type="Pfam" id="PF07931">
    <property type="entry name" value="CPT"/>
    <property type="match status" value="1"/>
</dbReference>
<dbReference type="InterPro" id="IPR012853">
    <property type="entry name" value="CPT"/>
</dbReference>
<organism evidence="1 2">
    <name type="scientific">Streptomyces sp. 900105245</name>
    <dbReference type="NCBI Taxonomy" id="3154379"/>
    <lineage>
        <taxon>Bacteria</taxon>
        <taxon>Bacillati</taxon>
        <taxon>Actinomycetota</taxon>
        <taxon>Actinomycetes</taxon>
        <taxon>Kitasatosporales</taxon>
        <taxon>Streptomycetaceae</taxon>
        <taxon>Streptomyces</taxon>
    </lineage>
</organism>
<dbReference type="PIRSF" id="PIRSF007531">
    <property type="entry name" value="CPT"/>
    <property type="match status" value="1"/>
</dbReference>
<dbReference type="InterPro" id="IPR027417">
    <property type="entry name" value="P-loop_NTPase"/>
</dbReference>
<evidence type="ECO:0000313" key="1">
    <source>
        <dbReference type="EMBL" id="MER6426486.1"/>
    </source>
</evidence>
<evidence type="ECO:0000313" key="2">
    <source>
        <dbReference type="Proteomes" id="UP001470023"/>
    </source>
</evidence>
<dbReference type="Gene3D" id="3.40.50.300">
    <property type="entry name" value="P-loop containing nucleotide triphosphate hydrolases"/>
    <property type="match status" value="1"/>
</dbReference>
<name>A0ABV1TZQ1_9ACTN</name>
<keyword evidence="2" id="KW-1185">Reference proteome</keyword>
<proteinExistence type="predicted"/>